<feature type="binding site" evidence="2">
    <location>
        <position position="188"/>
    </location>
    <ligand>
        <name>substrate</name>
    </ligand>
</feature>
<dbReference type="KEGG" id="lpil:LIP_1681"/>
<feature type="binding site" evidence="2">
    <location>
        <position position="20"/>
    </location>
    <ligand>
        <name>Mg(2+)</name>
        <dbReference type="ChEBI" id="CHEBI:18420"/>
    </ligand>
</feature>
<feature type="binding site" evidence="2">
    <location>
        <position position="69"/>
    </location>
    <ligand>
        <name>substrate</name>
    </ligand>
</feature>
<dbReference type="PATRIC" id="fig|1555112.3.peg.1714"/>
<dbReference type="HAMAP" id="MF_01139">
    <property type="entry name" value="ISPT"/>
    <property type="match status" value="1"/>
</dbReference>
<dbReference type="InterPro" id="IPR036424">
    <property type="entry name" value="UPP_synth-like_sf"/>
</dbReference>
<dbReference type="GO" id="GO:0030145">
    <property type="term" value="F:manganese ion binding"/>
    <property type="evidence" value="ECO:0007669"/>
    <property type="project" value="TreeGrafter"/>
</dbReference>
<comment type="similarity">
    <text evidence="2">Belongs to the UPP synthase family.</text>
</comment>
<dbReference type="EMBL" id="AP014924">
    <property type="protein sequence ID" value="BAS27527.1"/>
    <property type="molecule type" value="Genomic_DNA"/>
</dbReference>
<dbReference type="InterPro" id="IPR018520">
    <property type="entry name" value="UPP_synth-like_CS"/>
</dbReference>
<feature type="binding site" evidence="2">
    <location>
        <position position="33"/>
    </location>
    <ligand>
        <name>substrate</name>
    </ligand>
</feature>
<proteinExistence type="inferred from homology"/>
<dbReference type="Gene3D" id="3.40.1180.10">
    <property type="entry name" value="Decaprenyl diphosphate synthase-like"/>
    <property type="match status" value="1"/>
</dbReference>
<accession>A0A0K2SKI2</accession>
<dbReference type="PANTHER" id="PTHR10291:SF0">
    <property type="entry name" value="DEHYDRODOLICHYL DIPHOSPHATE SYNTHASE 2"/>
    <property type="match status" value="1"/>
</dbReference>
<dbReference type="Pfam" id="PF01255">
    <property type="entry name" value="Prenyltransf"/>
    <property type="match status" value="1"/>
</dbReference>
<dbReference type="PANTHER" id="PTHR10291">
    <property type="entry name" value="DEHYDRODOLICHYL DIPHOSPHATE SYNTHASE FAMILY MEMBER"/>
    <property type="match status" value="1"/>
</dbReference>
<name>A0A0K2SKI2_LIMPI</name>
<dbReference type="STRING" id="1555112.LIP_1681"/>
<dbReference type="FunFam" id="3.40.1180.10:FF:000001">
    <property type="entry name" value="(2E,6E)-farnesyl-diphosphate-specific ditrans,polycis-undecaprenyl-diphosphate synthase"/>
    <property type="match status" value="1"/>
</dbReference>
<feature type="active site" evidence="2">
    <location>
        <position position="20"/>
    </location>
</feature>
<comment type="cofactor">
    <cofactor evidence="2">
        <name>Mg(2+)</name>
        <dbReference type="ChEBI" id="CHEBI:18420"/>
    </cofactor>
    <text evidence="2">Binds 2 magnesium ions per subunit.</text>
</comment>
<dbReference type="RefSeq" id="WP_068136514.1">
    <property type="nucleotide sequence ID" value="NZ_AP014924.1"/>
</dbReference>
<feature type="binding site" evidence="2">
    <location>
        <position position="25"/>
    </location>
    <ligand>
        <name>substrate</name>
    </ligand>
</feature>
<dbReference type="EC" id="2.5.1.-" evidence="2"/>
<dbReference type="Proteomes" id="UP000065807">
    <property type="component" value="Chromosome"/>
</dbReference>
<keyword evidence="2" id="KW-0479">Metal-binding</keyword>
<feature type="binding site" evidence="2">
    <location>
        <position position="207"/>
    </location>
    <ligand>
        <name>Mg(2+)</name>
        <dbReference type="ChEBI" id="CHEBI:18420"/>
    </ligand>
</feature>
<comment type="function">
    <text evidence="2">Catalyzes the condensation of isopentenyl diphosphate (IPP) with allylic pyrophosphates generating different type of terpenoids.</text>
</comment>
<feature type="binding site" evidence="2">
    <location>
        <position position="37"/>
    </location>
    <ligand>
        <name>substrate</name>
    </ligand>
</feature>
<organism evidence="3 4">
    <name type="scientific">Limnochorda pilosa</name>
    <dbReference type="NCBI Taxonomy" id="1555112"/>
    <lineage>
        <taxon>Bacteria</taxon>
        <taxon>Bacillati</taxon>
        <taxon>Bacillota</taxon>
        <taxon>Limnochordia</taxon>
        <taxon>Limnochordales</taxon>
        <taxon>Limnochordaceae</taxon>
        <taxon>Limnochorda</taxon>
    </lineage>
</organism>
<evidence type="ECO:0000256" key="1">
    <source>
        <dbReference type="ARBA" id="ARBA00022679"/>
    </source>
</evidence>
<keyword evidence="4" id="KW-1185">Reference proteome</keyword>
<dbReference type="SUPFAM" id="SSF64005">
    <property type="entry name" value="Undecaprenyl diphosphate synthase"/>
    <property type="match status" value="1"/>
</dbReference>
<sequence length="246" mass="27697">MSANGAPQRGLPRHVAIIMDGNGRWAQQRGLLREAGHERGTEALRRVVRACVERGIPYLTVYAFSTENWERPRREVAALMRLLDRVLVREVDELAARGVRVQVLGRRDGLSRALLHRIERACRRTEANGALVLSVAWNYGGRAEIVDAARALAREVAAGRLEPEAIDEALFAGRLYSAGIPDPDLVIRTGGEYRISNFLLWQVAYAELWVTPVLWPDFTEEHLDAALDAYRRRSRRFGRVLDVPPA</sequence>
<dbReference type="GO" id="GO:0008834">
    <property type="term" value="F:ditrans,polycis-undecaprenyl-diphosphate synthase [(2E,6E)-farnesyl-diphosphate specific] activity"/>
    <property type="evidence" value="ECO:0007669"/>
    <property type="project" value="TreeGrafter"/>
</dbReference>
<gene>
    <name evidence="3" type="ORF">LIP_1681</name>
</gene>
<feature type="active site" description="Proton acceptor" evidence="2">
    <location>
        <position position="68"/>
    </location>
</feature>
<evidence type="ECO:0000256" key="2">
    <source>
        <dbReference type="HAMAP-Rule" id="MF_01139"/>
    </source>
</evidence>
<reference evidence="4" key="1">
    <citation type="submission" date="2015-07" db="EMBL/GenBank/DDBJ databases">
        <title>Complete genome sequence and phylogenetic analysis of Limnochorda pilosa.</title>
        <authorList>
            <person name="Watanabe M."/>
            <person name="Kojima H."/>
            <person name="Fukui M."/>
        </authorList>
    </citation>
    <scope>NUCLEOTIDE SEQUENCE [LARGE SCALE GENOMIC DNA]</scope>
    <source>
        <strain evidence="4">HC45</strain>
    </source>
</reference>
<dbReference type="AlphaFoldDB" id="A0A0K2SKI2"/>
<comment type="subunit">
    <text evidence="2">Homodimer.</text>
</comment>
<dbReference type="NCBIfam" id="NF011405">
    <property type="entry name" value="PRK14830.1"/>
    <property type="match status" value="1"/>
</dbReference>
<dbReference type="PROSITE" id="PS01066">
    <property type="entry name" value="UPP_SYNTHASE"/>
    <property type="match status" value="1"/>
</dbReference>
<dbReference type="NCBIfam" id="TIGR00055">
    <property type="entry name" value="uppS"/>
    <property type="match status" value="1"/>
</dbReference>
<dbReference type="GO" id="GO:0016094">
    <property type="term" value="P:polyprenol biosynthetic process"/>
    <property type="evidence" value="ECO:0007669"/>
    <property type="project" value="TreeGrafter"/>
</dbReference>
<dbReference type="CDD" id="cd00475">
    <property type="entry name" value="Cis_IPPS"/>
    <property type="match status" value="1"/>
</dbReference>
<feature type="binding site" evidence="2">
    <location>
        <begin position="65"/>
        <end position="67"/>
    </location>
    <ligand>
        <name>substrate</name>
    </ligand>
</feature>
<dbReference type="GO" id="GO:0005829">
    <property type="term" value="C:cytosol"/>
    <property type="evidence" value="ECO:0007669"/>
    <property type="project" value="TreeGrafter"/>
</dbReference>
<evidence type="ECO:0000313" key="3">
    <source>
        <dbReference type="EMBL" id="BAS27527.1"/>
    </source>
</evidence>
<feature type="binding site" evidence="2">
    <location>
        <position position="71"/>
    </location>
    <ligand>
        <name>substrate</name>
    </ligand>
</feature>
<keyword evidence="1 2" id="KW-0808">Transferase</keyword>
<protein>
    <recommendedName>
        <fullName evidence="2">Isoprenyl transferase</fullName>
        <ecNumber evidence="2">2.5.1.-</ecNumber>
    </recommendedName>
</protein>
<reference evidence="4" key="2">
    <citation type="journal article" date="2016" name="Int. J. Syst. Evol. Microbiol.">
        <title>Complete genome sequence and cell structure of Limnochorda pilosa, a Gram-negative spore-former within the phylum Firmicutes.</title>
        <authorList>
            <person name="Watanabe M."/>
            <person name="Kojima H."/>
            <person name="Fukui M."/>
        </authorList>
    </citation>
    <scope>NUCLEOTIDE SEQUENCE [LARGE SCALE GENOMIC DNA]</scope>
    <source>
        <strain evidence="4">HC45</strain>
    </source>
</reference>
<dbReference type="InterPro" id="IPR001441">
    <property type="entry name" value="UPP_synth-like"/>
</dbReference>
<feature type="binding site" evidence="2">
    <location>
        <begin position="21"/>
        <end position="24"/>
    </location>
    <ligand>
        <name>substrate</name>
    </ligand>
</feature>
<dbReference type="GO" id="GO:0000287">
    <property type="term" value="F:magnesium ion binding"/>
    <property type="evidence" value="ECO:0007669"/>
    <property type="project" value="UniProtKB-UniRule"/>
</dbReference>
<evidence type="ECO:0000313" key="4">
    <source>
        <dbReference type="Proteomes" id="UP000065807"/>
    </source>
</evidence>
<keyword evidence="2" id="KW-0460">Magnesium</keyword>
<feature type="binding site" evidence="2">
    <location>
        <begin position="194"/>
        <end position="196"/>
    </location>
    <ligand>
        <name>substrate</name>
    </ligand>
</feature>